<reference evidence="1 2" key="1">
    <citation type="submission" date="2021-01" db="EMBL/GenBank/DDBJ databases">
        <title>Whole genome shotgun sequence of Verrucosispora qiuiae NBRC 106684.</title>
        <authorList>
            <person name="Komaki H."/>
            <person name="Tamura T."/>
        </authorList>
    </citation>
    <scope>NUCLEOTIDE SEQUENCE [LARGE SCALE GENOMIC DNA]</scope>
    <source>
        <strain evidence="1 2">NBRC 106684</strain>
    </source>
</reference>
<comment type="caution">
    <text evidence="1">The sequence shown here is derived from an EMBL/GenBank/DDBJ whole genome shotgun (WGS) entry which is preliminary data.</text>
</comment>
<evidence type="ECO:0000313" key="1">
    <source>
        <dbReference type="EMBL" id="GIJ27071.1"/>
    </source>
</evidence>
<gene>
    <name evidence="1" type="ORF">Vqi01_22330</name>
</gene>
<evidence type="ECO:0000313" key="2">
    <source>
        <dbReference type="Proteomes" id="UP000653076"/>
    </source>
</evidence>
<keyword evidence="2" id="KW-1185">Reference proteome</keyword>
<organism evidence="1 2">
    <name type="scientific">Micromonospora qiuiae</name>
    <dbReference type="NCBI Taxonomy" id="502268"/>
    <lineage>
        <taxon>Bacteria</taxon>
        <taxon>Bacillati</taxon>
        <taxon>Actinomycetota</taxon>
        <taxon>Actinomycetes</taxon>
        <taxon>Micromonosporales</taxon>
        <taxon>Micromonosporaceae</taxon>
        <taxon>Micromonospora</taxon>
    </lineage>
</organism>
<accession>A0ABQ4JA85</accession>
<sequence>MGAGLLIPAGATKNVHVRGDDLSAPARGDLGDDVPDHVFLVKRIKVNTVQFDPVPGAGTVPIGRHEKGS</sequence>
<name>A0ABQ4JA85_9ACTN</name>
<dbReference type="EMBL" id="BOPC01000028">
    <property type="protein sequence ID" value="GIJ27071.1"/>
    <property type="molecule type" value="Genomic_DNA"/>
</dbReference>
<protein>
    <submittedName>
        <fullName evidence="1">Uncharacterized protein</fullName>
    </submittedName>
</protein>
<proteinExistence type="predicted"/>
<dbReference type="Proteomes" id="UP000653076">
    <property type="component" value="Unassembled WGS sequence"/>
</dbReference>